<comment type="caution">
    <text evidence="3">The sequence shown here is derived from an EMBL/GenBank/DDBJ whole genome shotgun (WGS) entry which is preliminary data.</text>
</comment>
<evidence type="ECO:0000313" key="3">
    <source>
        <dbReference type="EMBL" id="GCD09798.1"/>
    </source>
</evidence>
<evidence type="ECO:0000313" key="4">
    <source>
        <dbReference type="Proteomes" id="UP000287872"/>
    </source>
</evidence>
<dbReference type="PANTHER" id="PTHR40446">
    <property type="entry name" value="N-ACETYLGLUCOSAMINE-1-PHOSPHODIESTER ALPHA-N-ACETYLGLUCOSAMINIDASE"/>
    <property type="match status" value="1"/>
</dbReference>
<gene>
    <name evidence="3" type="ORF">Ctaglu_14210</name>
</gene>
<organism evidence="3 4">
    <name type="scientific">Clostridium tagluense</name>
    <dbReference type="NCBI Taxonomy" id="360422"/>
    <lineage>
        <taxon>Bacteria</taxon>
        <taxon>Bacillati</taxon>
        <taxon>Bacillota</taxon>
        <taxon>Clostridia</taxon>
        <taxon>Eubacteriales</taxon>
        <taxon>Clostridiaceae</taxon>
        <taxon>Clostridium</taxon>
    </lineage>
</organism>
<protein>
    <recommendedName>
        <fullName evidence="2">Phosphodiester glycosidase domain-containing protein</fullName>
    </recommendedName>
</protein>
<dbReference type="AlphaFoldDB" id="A0A401UJU0"/>
<evidence type="ECO:0000256" key="1">
    <source>
        <dbReference type="SAM" id="Phobius"/>
    </source>
</evidence>
<keyword evidence="1" id="KW-1133">Transmembrane helix</keyword>
<evidence type="ECO:0000259" key="2">
    <source>
        <dbReference type="Pfam" id="PF09992"/>
    </source>
</evidence>
<proteinExistence type="predicted"/>
<keyword evidence="1" id="KW-0472">Membrane</keyword>
<dbReference type="InterPro" id="IPR018711">
    <property type="entry name" value="NAGPA"/>
</dbReference>
<dbReference type="Proteomes" id="UP000287872">
    <property type="component" value="Unassembled WGS sequence"/>
</dbReference>
<dbReference type="Pfam" id="PF09992">
    <property type="entry name" value="NAGPA"/>
    <property type="match status" value="1"/>
</dbReference>
<name>A0A401UJU0_9CLOT</name>
<accession>A0A401UJU0</accession>
<keyword evidence="1" id="KW-0812">Transmembrane</keyword>
<feature type="domain" description="Phosphodiester glycosidase" evidence="2">
    <location>
        <begin position="157"/>
        <end position="346"/>
    </location>
</feature>
<sequence>MKKRKNGKKKKISTSKLVILFIVFELIFTTATGPYMLYYGPFKKAKTTVVGAAMTTLTLQWLAKAFLSDAKINEIMKGQTVAVIAQEKSDGVNAGVKVENKNDNNIERYEIKGNKYKGYVLIIKDPTRIRVGYSSKLLNEGNVPKEGERTSEIAKANNAIAAVNGGAFVDEAAGAQWAGTGAKPTGIIITDAKEIFNDIKNENAKTDVVAITKDGKLLVGGHSIKEMKERGVTEAVSFGPAFIVNGKKTITSDDDNDNNGGSGIAPRTAIGQRSDGAIILLVIDGRQLKSMGADYKEVQDVLYEYGAVNASNLDGGSSSTMFYDDEVISNPSDSYGERSIPSIIYVESR</sequence>
<dbReference type="EMBL" id="BHYK01000006">
    <property type="protein sequence ID" value="GCD09798.1"/>
    <property type="molecule type" value="Genomic_DNA"/>
</dbReference>
<reference evidence="3 4" key="1">
    <citation type="submission" date="2018-11" db="EMBL/GenBank/DDBJ databases">
        <title>Genome sequencing and assembly of Clostridium tagluense strain A121.</title>
        <authorList>
            <person name="Murakami T."/>
            <person name="Segawa T."/>
            <person name="Shcherbakova V.A."/>
            <person name="Mori H."/>
            <person name="Yoshimura Y."/>
        </authorList>
    </citation>
    <scope>NUCLEOTIDE SEQUENCE [LARGE SCALE GENOMIC DNA]</scope>
    <source>
        <strain evidence="3 4">A121</strain>
    </source>
</reference>
<dbReference type="RefSeq" id="WP_185732616.1">
    <property type="nucleotide sequence ID" value="NZ_BHYK01000006.1"/>
</dbReference>
<feature type="transmembrane region" description="Helical" evidence="1">
    <location>
        <begin position="12"/>
        <end position="37"/>
    </location>
</feature>
<dbReference type="PANTHER" id="PTHR40446:SF2">
    <property type="entry name" value="N-ACETYLGLUCOSAMINE-1-PHOSPHODIESTER ALPHA-N-ACETYLGLUCOSAMINIDASE"/>
    <property type="match status" value="1"/>
</dbReference>
<keyword evidence="4" id="KW-1185">Reference proteome</keyword>